<organism evidence="1">
    <name type="scientific">Streptomyces sp. Y1</name>
    <dbReference type="NCBI Taxonomy" id="3238634"/>
    <lineage>
        <taxon>Bacteria</taxon>
        <taxon>Bacillati</taxon>
        <taxon>Actinomycetota</taxon>
        <taxon>Actinomycetes</taxon>
        <taxon>Kitasatosporales</taxon>
        <taxon>Streptomycetaceae</taxon>
        <taxon>Streptomyces</taxon>
    </lineage>
</organism>
<dbReference type="SUPFAM" id="SSF53850">
    <property type="entry name" value="Periplasmic binding protein-like II"/>
    <property type="match status" value="1"/>
</dbReference>
<dbReference type="AlphaFoldDB" id="A0AB39TR71"/>
<protein>
    <submittedName>
        <fullName evidence="1">Substrate-binding domain-containing protein</fullName>
    </submittedName>
</protein>
<gene>
    <name evidence="1" type="ORF">AB2U05_25100</name>
</gene>
<dbReference type="RefSeq" id="WP_045702084.1">
    <property type="nucleotide sequence ID" value="NZ_CP163445.1"/>
</dbReference>
<dbReference type="EMBL" id="CP163445">
    <property type="protein sequence ID" value="XDQ81516.1"/>
    <property type="molecule type" value="Genomic_DNA"/>
</dbReference>
<dbReference type="Pfam" id="PF13531">
    <property type="entry name" value="SBP_bac_11"/>
    <property type="match status" value="1"/>
</dbReference>
<evidence type="ECO:0000313" key="1">
    <source>
        <dbReference type="EMBL" id="XDQ81516.1"/>
    </source>
</evidence>
<name>A0AB39TR71_9ACTN</name>
<proteinExistence type="predicted"/>
<sequence>MERSRALGVLAALALLGGVTIALIPDDSKDPDLKPMATVTVTGLIGSEKRTFFENADVKAELAKQGLVVQVDSTGSWTMREQAKSNPKLDFAFPSSSAPAQDIQRNWGLKDSPPVPFYSPLVIVTRESVAKVLRQSGMAAVDPAGVWTFQMDAYLAALESGRKWEDLPAAQGNATLSGRLLVTTTDPESSSSGALYLALLSYVANNHQVVSDDAGVAKVRDVLYKATSLQGAQKSSSDEPFRDFEAGVGRPLVFGYESQVATLPLQGQSGEDKVVVMYPDTTVFSDHTMVARTPNGQKLASVLRDDDALHTLEAKFGFRTADRPTAFAEQTKDHLPKLAPDLKSANVRQADVPSLDYLTKLTKAAKGAQG</sequence>
<accession>A0AB39TR71</accession>
<reference evidence="1" key="1">
    <citation type="submission" date="2024-07" db="EMBL/GenBank/DDBJ databases">
        <authorList>
            <person name="Yu S.T."/>
        </authorList>
    </citation>
    <scope>NUCLEOTIDE SEQUENCE</scope>
    <source>
        <strain evidence="1">Y1</strain>
    </source>
</reference>